<evidence type="ECO:0000256" key="8">
    <source>
        <dbReference type="ARBA" id="ARBA00023065"/>
    </source>
</evidence>
<dbReference type="Pfam" id="PF22614">
    <property type="entry name" value="Slo-like_RCK"/>
    <property type="match status" value="2"/>
</dbReference>
<feature type="compositionally biased region" description="Low complexity" evidence="12">
    <location>
        <begin position="787"/>
        <end position="797"/>
    </location>
</feature>
<dbReference type="GO" id="GO:0005886">
    <property type="term" value="C:plasma membrane"/>
    <property type="evidence" value="ECO:0007669"/>
    <property type="project" value="UniProtKB-SubCell"/>
</dbReference>
<feature type="domain" description="RCK N-terminal" evidence="14">
    <location>
        <begin position="410"/>
        <end position="546"/>
    </location>
</feature>
<dbReference type="SUPFAM" id="SSF51735">
    <property type="entry name" value="NAD(P)-binding Rossmann-fold domains"/>
    <property type="match status" value="1"/>
</dbReference>
<dbReference type="Proteomes" id="UP000002195">
    <property type="component" value="Unassembled WGS sequence"/>
</dbReference>
<dbReference type="STRING" id="44689.Q55CU6"/>
<keyword evidence="6" id="KW-0630">Potassium</keyword>
<dbReference type="GO" id="GO:0005249">
    <property type="term" value="F:voltage-gated potassium channel activity"/>
    <property type="evidence" value="ECO:0000250"/>
    <property type="project" value="dictyBase"/>
</dbReference>
<evidence type="ECO:0000256" key="2">
    <source>
        <dbReference type="ARBA" id="ARBA00022448"/>
    </source>
</evidence>
<dbReference type="PANTHER" id="PTHR10027:SF10">
    <property type="entry name" value="SLOWPOKE 2, ISOFORM D"/>
    <property type="match status" value="1"/>
</dbReference>
<keyword evidence="16" id="KW-1185">Reference proteome</keyword>
<dbReference type="FunFam" id="3.40.50.720:FF:001803">
    <property type="entry name" value="Uncharacterized protein"/>
    <property type="match status" value="1"/>
</dbReference>
<feature type="compositionally biased region" description="Polar residues" evidence="12">
    <location>
        <begin position="753"/>
        <end position="770"/>
    </location>
</feature>
<dbReference type="InterPro" id="IPR003929">
    <property type="entry name" value="K_chnl_BK_asu"/>
</dbReference>
<dbReference type="VEuPathDB" id="AmoebaDB:DDB_G0269896"/>
<dbReference type="eggNOG" id="KOG3193">
    <property type="taxonomic scope" value="Eukaryota"/>
</dbReference>
<gene>
    <name evidence="15" type="primary">kcnma1</name>
    <name evidence="15" type="ORF">DDB_G0269896</name>
</gene>
<dbReference type="PaxDb" id="44689-DDB0235401"/>
<feature type="region of interest" description="Disordered" evidence="12">
    <location>
        <begin position="1136"/>
        <end position="1172"/>
    </location>
</feature>
<feature type="transmembrane region" description="Helical" evidence="13">
    <location>
        <begin position="231"/>
        <end position="254"/>
    </location>
</feature>
<dbReference type="Pfam" id="PF03493">
    <property type="entry name" value="BK_channel_a"/>
    <property type="match status" value="1"/>
</dbReference>
<keyword evidence="5" id="KW-0631">Potassium channel</keyword>
<dbReference type="SUPFAM" id="SSF81324">
    <property type="entry name" value="Voltage-gated potassium channels"/>
    <property type="match status" value="1"/>
</dbReference>
<dbReference type="GO" id="GO:0071805">
    <property type="term" value="P:potassium ion transmembrane transport"/>
    <property type="evidence" value="ECO:0000318"/>
    <property type="project" value="GO_Central"/>
</dbReference>
<dbReference type="GO" id="GO:0015269">
    <property type="term" value="F:calcium-activated potassium channel activity"/>
    <property type="evidence" value="ECO:0000250"/>
    <property type="project" value="dictyBase"/>
</dbReference>
<proteinExistence type="predicted"/>
<dbReference type="InterPro" id="IPR047871">
    <property type="entry name" value="K_chnl_Slo-like"/>
</dbReference>
<sequence>MDEEEGKKPSPSPIINNGNNIGDGDKNNNNNNNSILKNNNNNSNNNNLNDNNNGIRERRVSKIVNINESINRSSPNLNADKIIPKVDFNKSRFDDEGYLKQSSFYNESFRDQNEVYEQQLTGNHQKDTVLGVSSHLENSDSDSDSDGSIEEIDENSFENNDIVNFEEDKKKRLYLKAYKETYQRVDFVLEHINIFLSIVSIGLFIALSYLPNMVKYPITQDEITNNFRVRQINHVVVAISAYFCFDFVRIFIFAKDKIKFFKKKNTILDIITIVPILITMIPSIPVTPLGFLRVLRILKAPRLFKLHGATSVLKQIIQLILSIIILIILFASMICEIEGIKFHDSIYYAVVSLSTVGYGDITPRSTLGRMVAILMIMVALGYLPVQTGKLIAVLSATKSWNGEYKPSKKKKFVTIIGNIFESSLTTFLREFFFNSRIGEMPVIILSNVDQPSFWDSLTNRIKKRYFFFKGSIGSQQDVQRVKLDRSKAVFIFSKKSLNHSQQDDNENILRVMSVRSFNATIPIFAQAMVPRLKRKMIAAGATQVVSVQELKMNLLAQSCISPGFITLVMNLLRSDLEKYNDSDEYASGNSYEIFTQPFSSAFYGLTFSQVVQLVYETFGMIIFGIEVQSGDKRRIKINPKNSFIIQEGTYGVLLAKNKLQSKRIKFCGTELVKRKIEAIKQTNLRNTEIGILDKDCKLVWEYDPIDKSYQCKLKFIPKSHNKNTNKKSLRRMLLEKKRDILNGNTDSSDDTISKNTFQKTTSIGGGLTTDTNGTVGVDNFTFLTNGQHRQQQQQQQQQHHHQHHKRNSSIDFEDNTTNNIAAASNNFNPLNSTDIHLHQTIGRPPSMDFSTTTGNSTSLMTDIPQPPSNDLFSSRLPKRFWGSHFLDDCIVDSVESMDNIRNHIIIAGSSVDCIENFISPLREGHIRRYEPIVILTPKLTEDQWKYIESYPEIYVVEGKCYEFSDLKRAGVYKCSKIVVLTHDANSEELLFNDRETLLSMVCIREVARKNIKIFPIYEISEPLNMKFLPGNFNWKQNQPFYHSPSFAAGNVFLSSVFDSLLCQCFFNPHLLSMISVLVGMNTDNQFKKSVTKVFQVPLPEHFYHHRFGYLFESLVESNIICIALFRTHHKGGGANKNTVNGASSPNQDLNNSYNSTPIDASGTSQKTNMNTPINPVVSGLPPHLIDDLDSHNDEITRYVLTNPSPSTMLREDDRLFILIRFQSNSVYDQHEDHSYEGASSSNSN</sequence>
<dbReference type="InterPro" id="IPR036291">
    <property type="entry name" value="NAD(P)-bd_dom_sf"/>
</dbReference>
<dbReference type="GeneID" id="8617340"/>
<keyword evidence="9 13" id="KW-0472">Membrane</keyword>
<dbReference type="Gene3D" id="3.40.50.720">
    <property type="entry name" value="NAD(P)-binding Rossmann-like Domain"/>
    <property type="match status" value="2"/>
</dbReference>
<keyword evidence="2" id="KW-0813">Transport</keyword>
<dbReference type="InParanoid" id="Q55CU6"/>
<dbReference type="PROSITE" id="PS51201">
    <property type="entry name" value="RCK_N"/>
    <property type="match status" value="1"/>
</dbReference>
<feature type="region of interest" description="Disordered" evidence="12">
    <location>
        <begin position="1"/>
        <end position="56"/>
    </location>
</feature>
<dbReference type="InterPro" id="IPR027359">
    <property type="entry name" value="Volt_channel_dom_sf"/>
</dbReference>
<feature type="transmembrane region" description="Helical" evidence="13">
    <location>
        <begin position="266"/>
        <end position="295"/>
    </location>
</feature>
<evidence type="ECO:0000256" key="13">
    <source>
        <dbReference type="SAM" id="Phobius"/>
    </source>
</evidence>
<comment type="subcellular location">
    <subcellularLocation>
        <location evidence="1">Cell membrane</location>
        <topology evidence="1">Multi-pass membrane protein</topology>
    </subcellularLocation>
</comment>
<feature type="compositionally biased region" description="Low complexity" evidence="12">
    <location>
        <begin position="14"/>
        <end position="54"/>
    </location>
</feature>
<dbReference type="OMA" id="NWNTGDN"/>
<evidence type="ECO:0000256" key="9">
    <source>
        <dbReference type="ARBA" id="ARBA00023136"/>
    </source>
</evidence>
<feature type="transmembrane region" description="Helical" evidence="13">
    <location>
        <begin position="315"/>
        <end position="335"/>
    </location>
</feature>
<comment type="caution">
    <text evidence="15">The sequence shown here is derived from an EMBL/GenBank/DDBJ whole genome shotgun (WGS) entry which is preliminary data.</text>
</comment>
<evidence type="ECO:0000313" key="16">
    <source>
        <dbReference type="Proteomes" id="UP000002195"/>
    </source>
</evidence>
<dbReference type="RefSeq" id="XP_646385.1">
    <property type="nucleotide sequence ID" value="XM_641293.1"/>
</dbReference>
<name>Q55CU6_DICDI</name>
<dbReference type="EMBL" id="AAFI02000005">
    <property type="protein sequence ID" value="EAL72298.1"/>
    <property type="molecule type" value="Genomic_DNA"/>
</dbReference>
<keyword evidence="3" id="KW-0633">Potassium transport</keyword>
<organism evidence="15 16">
    <name type="scientific">Dictyostelium discoideum</name>
    <name type="common">Social amoeba</name>
    <dbReference type="NCBI Taxonomy" id="44689"/>
    <lineage>
        <taxon>Eukaryota</taxon>
        <taxon>Amoebozoa</taxon>
        <taxon>Evosea</taxon>
        <taxon>Eumycetozoa</taxon>
        <taxon>Dictyostelia</taxon>
        <taxon>Dictyosteliales</taxon>
        <taxon>Dictyosteliaceae</taxon>
        <taxon>Dictyostelium</taxon>
    </lineage>
</organism>
<protein>
    <submittedName>
        <fullName evidence="15">Calcium-activated BK potassium channel, alpha subunit</fullName>
    </submittedName>
</protein>
<feature type="transmembrane region" description="Helical" evidence="13">
    <location>
        <begin position="192"/>
        <end position="211"/>
    </location>
</feature>
<reference evidence="15 16" key="1">
    <citation type="journal article" date="2005" name="Nature">
        <title>The genome of the social amoeba Dictyostelium discoideum.</title>
        <authorList>
            <consortium name="The Dictyostelium discoideum Sequencing Consortium"/>
            <person name="Eichinger L."/>
            <person name="Pachebat J.A."/>
            <person name="Glockner G."/>
            <person name="Rajandream M.A."/>
            <person name="Sucgang R."/>
            <person name="Berriman M."/>
            <person name="Song J."/>
            <person name="Olsen R."/>
            <person name="Szafranski K."/>
            <person name="Xu Q."/>
            <person name="Tunggal B."/>
            <person name="Kummerfeld S."/>
            <person name="Madera M."/>
            <person name="Konfortov B.A."/>
            <person name="Rivero F."/>
            <person name="Bankier A.T."/>
            <person name="Lehmann R."/>
            <person name="Hamlin N."/>
            <person name="Davies R."/>
            <person name="Gaudet P."/>
            <person name="Fey P."/>
            <person name="Pilcher K."/>
            <person name="Chen G."/>
            <person name="Saunders D."/>
            <person name="Sodergren E."/>
            <person name="Davis P."/>
            <person name="Kerhornou A."/>
            <person name="Nie X."/>
            <person name="Hall N."/>
            <person name="Anjard C."/>
            <person name="Hemphill L."/>
            <person name="Bason N."/>
            <person name="Farbrother P."/>
            <person name="Desany B."/>
            <person name="Just E."/>
            <person name="Morio T."/>
            <person name="Rost R."/>
            <person name="Churcher C."/>
            <person name="Cooper J."/>
            <person name="Haydock S."/>
            <person name="van Driessche N."/>
            <person name="Cronin A."/>
            <person name="Goodhead I."/>
            <person name="Muzny D."/>
            <person name="Mourier T."/>
            <person name="Pain A."/>
            <person name="Lu M."/>
            <person name="Harper D."/>
            <person name="Lindsay R."/>
            <person name="Hauser H."/>
            <person name="James K."/>
            <person name="Quiles M."/>
            <person name="Madan Babu M."/>
            <person name="Saito T."/>
            <person name="Buchrieser C."/>
            <person name="Wardroper A."/>
            <person name="Felder M."/>
            <person name="Thangavelu M."/>
            <person name="Johnson D."/>
            <person name="Knights A."/>
            <person name="Loulseged H."/>
            <person name="Mungall K."/>
            <person name="Oliver K."/>
            <person name="Price C."/>
            <person name="Quail M.A."/>
            <person name="Urushihara H."/>
            <person name="Hernandez J."/>
            <person name="Rabbinowitsch E."/>
            <person name="Steffen D."/>
            <person name="Sanders M."/>
            <person name="Ma J."/>
            <person name="Kohara Y."/>
            <person name="Sharp S."/>
            <person name="Simmonds M."/>
            <person name="Spiegler S."/>
            <person name="Tivey A."/>
            <person name="Sugano S."/>
            <person name="White B."/>
            <person name="Walker D."/>
            <person name="Woodward J."/>
            <person name="Winckler T."/>
            <person name="Tanaka Y."/>
            <person name="Shaulsky G."/>
            <person name="Schleicher M."/>
            <person name="Weinstock G."/>
            <person name="Rosenthal A."/>
            <person name="Cox E.C."/>
            <person name="Chisholm R.L."/>
            <person name="Gibbs R."/>
            <person name="Loomis W.F."/>
            <person name="Platzer M."/>
            <person name="Kay R.R."/>
            <person name="Williams J."/>
            <person name="Dear P.H."/>
            <person name="Noegel A.A."/>
            <person name="Barrell B."/>
            <person name="Kuspa A."/>
        </authorList>
    </citation>
    <scope>NUCLEOTIDE SEQUENCE [LARGE SCALE GENOMIC DNA]</scope>
    <source>
        <strain evidence="15 16">AX4</strain>
    </source>
</reference>
<evidence type="ECO:0000313" key="15">
    <source>
        <dbReference type="EMBL" id="EAL72298.1"/>
    </source>
</evidence>
<dbReference type="HOGENOM" id="CLU_266418_0_0_1"/>
<evidence type="ECO:0000256" key="3">
    <source>
        <dbReference type="ARBA" id="ARBA00022538"/>
    </source>
</evidence>
<evidence type="ECO:0000256" key="7">
    <source>
        <dbReference type="ARBA" id="ARBA00022989"/>
    </source>
</evidence>
<comment type="catalytic activity">
    <reaction evidence="11">
        <text>K(+)(in) = K(+)(out)</text>
        <dbReference type="Rhea" id="RHEA:29463"/>
        <dbReference type="ChEBI" id="CHEBI:29103"/>
    </reaction>
</comment>
<dbReference type="PRO" id="PR:Q55CU6"/>
<dbReference type="KEGG" id="ddi:DDB_G0269896"/>
<feature type="region of interest" description="Disordered" evidence="12">
    <location>
        <begin position="786"/>
        <end position="812"/>
    </location>
</feature>
<dbReference type="PhylomeDB" id="Q55CU6"/>
<dbReference type="GO" id="GO:0016020">
    <property type="term" value="C:membrane"/>
    <property type="evidence" value="ECO:0000318"/>
    <property type="project" value="GO_Central"/>
</dbReference>
<dbReference type="dictyBase" id="DDB_G0269896">
    <property type="gene designation" value="kcnma1"/>
</dbReference>
<dbReference type="Gene3D" id="1.10.287.70">
    <property type="match status" value="1"/>
</dbReference>
<dbReference type="GO" id="GO:0005267">
    <property type="term" value="F:potassium channel activity"/>
    <property type="evidence" value="ECO:0000318"/>
    <property type="project" value="GO_Central"/>
</dbReference>
<evidence type="ECO:0000256" key="12">
    <source>
        <dbReference type="SAM" id="MobiDB-lite"/>
    </source>
</evidence>
<evidence type="ECO:0000256" key="6">
    <source>
        <dbReference type="ARBA" id="ARBA00022958"/>
    </source>
</evidence>
<dbReference type="AlphaFoldDB" id="Q55CU6"/>
<keyword evidence="8" id="KW-0406">Ion transport</keyword>
<evidence type="ECO:0000256" key="5">
    <source>
        <dbReference type="ARBA" id="ARBA00022826"/>
    </source>
</evidence>
<evidence type="ECO:0000256" key="11">
    <source>
        <dbReference type="ARBA" id="ARBA00034430"/>
    </source>
</evidence>
<feature type="region of interest" description="Disordered" evidence="12">
    <location>
        <begin position="836"/>
        <end position="855"/>
    </location>
</feature>
<dbReference type="SMR" id="Q55CU6"/>
<dbReference type="Gene3D" id="1.20.120.350">
    <property type="entry name" value="Voltage-gated potassium channels. Chain C"/>
    <property type="match status" value="1"/>
</dbReference>
<feature type="compositionally biased region" description="Basic residues" evidence="12">
    <location>
        <begin position="798"/>
        <end position="807"/>
    </location>
</feature>
<keyword evidence="10 15" id="KW-0407">Ion channel</keyword>
<feature type="region of interest" description="Disordered" evidence="12">
    <location>
        <begin position="740"/>
        <end position="770"/>
    </location>
</feature>
<evidence type="ECO:0000256" key="4">
    <source>
        <dbReference type="ARBA" id="ARBA00022692"/>
    </source>
</evidence>
<dbReference type="InterPro" id="IPR003148">
    <property type="entry name" value="RCK_N"/>
</dbReference>
<evidence type="ECO:0000256" key="10">
    <source>
        <dbReference type="ARBA" id="ARBA00023303"/>
    </source>
</evidence>
<feature type="transmembrane region" description="Helical" evidence="13">
    <location>
        <begin position="367"/>
        <end position="385"/>
    </location>
</feature>
<keyword evidence="4 13" id="KW-0812">Transmembrane</keyword>
<evidence type="ECO:0000256" key="1">
    <source>
        <dbReference type="ARBA" id="ARBA00004651"/>
    </source>
</evidence>
<dbReference type="Reactome" id="R-DDI-1300642">
    <property type="pathway name" value="Sperm Motility And Taxes"/>
</dbReference>
<accession>Q55CU6</accession>
<dbReference type="PANTHER" id="PTHR10027">
    <property type="entry name" value="CALCIUM-ACTIVATED POTASSIUM CHANNEL ALPHA CHAIN"/>
    <property type="match status" value="1"/>
</dbReference>
<keyword evidence="7 13" id="KW-1133">Transmembrane helix</keyword>
<dbReference type="GO" id="GO:0006813">
    <property type="term" value="P:potassium ion transport"/>
    <property type="evidence" value="ECO:0000250"/>
    <property type="project" value="dictyBase"/>
</dbReference>
<dbReference type="eggNOG" id="KOG1420">
    <property type="taxonomic scope" value="Eukaryota"/>
</dbReference>
<evidence type="ECO:0000259" key="14">
    <source>
        <dbReference type="PROSITE" id="PS51201"/>
    </source>
</evidence>
<dbReference type="InterPro" id="IPR013099">
    <property type="entry name" value="K_chnl_dom"/>
</dbReference>
<dbReference type="Pfam" id="PF07885">
    <property type="entry name" value="Ion_trans_2"/>
    <property type="match status" value="1"/>
</dbReference>